<evidence type="ECO:0000313" key="6">
    <source>
        <dbReference type="Proteomes" id="UP000183832"/>
    </source>
</evidence>
<accession>A0A1J1J2H5</accession>
<keyword evidence="2" id="KW-0964">Secreted</keyword>
<feature type="signal peptide" evidence="3">
    <location>
        <begin position="1"/>
        <end position="17"/>
    </location>
</feature>
<feature type="domain" description="Single" evidence="4">
    <location>
        <begin position="40"/>
        <end position="102"/>
    </location>
</feature>
<comment type="subcellular location">
    <subcellularLocation>
        <location evidence="1">Secreted</location>
    </subcellularLocation>
</comment>
<dbReference type="InterPro" id="IPR029277">
    <property type="entry name" value="SVWC_dom"/>
</dbReference>
<dbReference type="Pfam" id="PF15430">
    <property type="entry name" value="SVWC"/>
    <property type="match status" value="1"/>
</dbReference>
<gene>
    <name evidence="5" type="ORF">CLUMA_CG018087</name>
</gene>
<proteinExistence type="predicted"/>
<dbReference type="GO" id="GO:0005576">
    <property type="term" value="C:extracellular region"/>
    <property type="evidence" value="ECO:0007669"/>
    <property type="project" value="UniProtKB-SubCell"/>
</dbReference>
<name>A0A1J1J2H5_9DIPT</name>
<protein>
    <submittedName>
        <fullName evidence="5">CLUMA_CG018087, isoform A</fullName>
    </submittedName>
</protein>
<dbReference type="EMBL" id="CVRI01000064">
    <property type="protein sequence ID" value="CRL05049.1"/>
    <property type="molecule type" value="Genomic_DNA"/>
</dbReference>
<keyword evidence="6" id="KW-1185">Reference proteome</keyword>
<evidence type="ECO:0000256" key="3">
    <source>
        <dbReference type="SAM" id="SignalP"/>
    </source>
</evidence>
<dbReference type="SMART" id="SM01318">
    <property type="entry name" value="SVWC"/>
    <property type="match status" value="1"/>
</dbReference>
<sequence>MKFSVLLLFAIFMQVYGFSIPIIYDTKAEGCVNGTCGAYCALEDAKVFPGEQYNWPGKCQKLYCEPDFSLTFSTCSEFDIYDEYTWVGRDNSKPYPECCGTQGTKKRYNDFD</sequence>
<organism evidence="5 6">
    <name type="scientific">Clunio marinus</name>
    <dbReference type="NCBI Taxonomy" id="568069"/>
    <lineage>
        <taxon>Eukaryota</taxon>
        <taxon>Metazoa</taxon>
        <taxon>Ecdysozoa</taxon>
        <taxon>Arthropoda</taxon>
        <taxon>Hexapoda</taxon>
        <taxon>Insecta</taxon>
        <taxon>Pterygota</taxon>
        <taxon>Neoptera</taxon>
        <taxon>Endopterygota</taxon>
        <taxon>Diptera</taxon>
        <taxon>Nematocera</taxon>
        <taxon>Chironomoidea</taxon>
        <taxon>Chironomidae</taxon>
        <taxon>Clunio</taxon>
    </lineage>
</organism>
<evidence type="ECO:0000256" key="1">
    <source>
        <dbReference type="ARBA" id="ARBA00004613"/>
    </source>
</evidence>
<feature type="chain" id="PRO_5013266852" evidence="3">
    <location>
        <begin position="18"/>
        <end position="112"/>
    </location>
</feature>
<dbReference type="AlphaFoldDB" id="A0A1J1J2H5"/>
<dbReference type="Proteomes" id="UP000183832">
    <property type="component" value="Unassembled WGS sequence"/>
</dbReference>
<evidence type="ECO:0000256" key="2">
    <source>
        <dbReference type="ARBA" id="ARBA00022525"/>
    </source>
</evidence>
<reference evidence="5 6" key="1">
    <citation type="submission" date="2015-04" db="EMBL/GenBank/DDBJ databases">
        <authorList>
            <person name="Syromyatnikov M.Y."/>
            <person name="Popov V.N."/>
        </authorList>
    </citation>
    <scope>NUCLEOTIDE SEQUENCE [LARGE SCALE GENOMIC DNA]</scope>
</reference>
<keyword evidence="3" id="KW-0732">Signal</keyword>
<dbReference type="OrthoDB" id="7778241at2759"/>
<evidence type="ECO:0000259" key="4">
    <source>
        <dbReference type="SMART" id="SM01318"/>
    </source>
</evidence>
<evidence type="ECO:0000313" key="5">
    <source>
        <dbReference type="EMBL" id="CRL05049.1"/>
    </source>
</evidence>